<reference evidence="2" key="2">
    <citation type="submission" date="2022-01" db="EMBL/GenBank/DDBJ databases">
        <authorList>
            <person name="Yamashiro T."/>
            <person name="Shiraishi A."/>
            <person name="Satake H."/>
            <person name="Nakayama K."/>
        </authorList>
    </citation>
    <scope>NUCLEOTIDE SEQUENCE</scope>
</reference>
<keyword evidence="3" id="KW-1185">Reference proteome</keyword>
<gene>
    <name evidence="2" type="ORF">Tco_1112811</name>
</gene>
<feature type="region of interest" description="Disordered" evidence="1">
    <location>
        <begin position="263"/>
        <end position="284"/>
    </location>
</feature>
<evidence type="ECO:0000256" key="1">
    <source>
        <dbReference type="SAM" id="MobiDB-lite"/>
    </source>
</evidence>
<reference evidence="2" key="1">
    <citation type="journal article" date="2022" name="Int. J. Mol. Sci.">
        <title>Draft Genome of Tanacetum Coccineum: Genomic Comparison of Closely Related Tanacetum-Family Plants.</title>
        <authorList>
            <person name="Yamashiro T."/>
            <person name="Shiraishi A."/>
            <person name="Nakayama K."/>
            <person name="Satake H."/>
        </authorList>
    </citation>
    <scope>NUCLEOTIDE SEQUENCE</scope>
</reference>
<sequence length="284" mass="31374">MLCKQGDWFSFAKRCVPSLVCIDDNRSCMRHWKSVFFFINRRAIPDSMVWRHPSVAIDDPRPAAGSFILRDADGNEDLVVGTPRSKILAKAGASQNLFMGDDDGSDDDDDDDAYVEIPLVNPLRSAGKGIMADDAAASSVIVNRPRPSSRPVPSFRDVSEDAIHTNFFPFSASPYYATYPEGGVARNCEFTREEWDAPYRPTFGVLTKKVFKDPTVCKTVIDQFPTPGEMVGIVRHVPIQRNAHVSPPFAKESTMNLLNVPTSRDARVSPPIAKESTMTSASKS</sequence>
<name>A0ABQ5IT44_9ASTR</name>
<accession>A0ABQ5IT44</accession>
<evidence type="ECO:0000313" key="2">
    <source>
        <dbReference type="EMBL" id="GJU02473.1"/>
    </source>
</evidence>
<evidence type="ECO:0000313" key="3">
    <source>
        <dbReference type="Proteomes" id="UP001151760"/>
    </source>
</evidence>
<dbReference type="EMBL" id="BQNB010021063">
    <property type="protein sequence ID" value="GJU02473.1"/>
    <property type="molecule type" value="Genomic_DNA"/>
</dbReference>
<proteinExistence type="predicted"/>
<comment type="caution">
    <text evidence="2">The sequence shown here is derived from an EMBL/GenBank/DDBJ whole genome shotgun (WGS) entry which is preliminary data.</text>
</comment>
<protein>
    <submittedName>
        <fullName evidence="2">Uncharacterized protein</fullName>
    </submittedName>
</protein>
<dbReference type="Proteomes" id="UP001151760">
    <property type="component" value="Unassembled WGS sequence"/>
</dbReference>
<organism evidence="2 3">
    <name type="scientific">Tanacetum coccineum</name>
    <dbReference type="NCBI Taxonomy" id="301880"/>
    <lineage>
        <taxon>Eukaryota</taxon>
        <taxon>Viridiplantae</taxon>
        <taxon>Streptophyta</taxon>
        <taxon>Embryophyta</taxon>
        <taxon>Tracheophyta</taxon>
        <taxon>Spermatophyta</taxon>
        <taxon>Magnoliopsida</taxon>
        <taxon>eudicotyledons</taxon>
        <taxon>Gunneridae</taxon>
        <taxon>Pentapetalae</taxon>
        <taxon>asterids</taxon>
        <taxon>campanulids</taxon>
        <taxon>Asterales</taxon>
        <taxon>Asteraceae</taxon>
        <taxon>Asteroideae</taxon>
        <taxon>Anthemideae</taxon>
        <taxon>Anthemidinae</taxon>
        <taxon>Tanacetum</taxon>
    </lineage>
</organism>